<evidence type="ECO:0000313" key="6">
    <source>
        <dbReference type="EMBL" id="RPB05326.1"/>
    </source>
</evidence>
<sequence length="540" mass="59099">MSSDKSLDVEEARVAPPRYEKRLGTEYDAQGNEAEVTDEQVFVIPEDRKLGIISTVFLIINKMIGSGVFSTPSGVLAATGSVGIALILWLVGGILALCGLMVYLEFGLGIPRSGGDKVYMLIFQRLERIYTRPKYLASCTYAIIMVLLGNSAGNTITFGRYILLAAGKPFPTPWEQRGIAVGVLTFCCLLHSFLPKWGVRLSNALGVFKVVILLLIVFSGFAALAGNIRIDEKPNNFTSAFEGRRGDATSYTSALLNIIYSYRGWENANYVLGEIKNPQRTLKLAAPVAVIAVTVLYMLVNIAYFAAVPKEDIIKSGVTVAGKFFINMFGDNAATRALPVIIALSALGNVLSVTFANPRVKQELAKEGVIPFSRFFASDWPFRTPAAALLLHWAFSVVAIVGPPAGDAYTFVVELFTYSGAWVFAFIATGLLYLQYFSKSWSSPFHCHPTITILFLLSNAFLVIVPFIPPEGGISASTPSISFYVFPTVGTLVLAAGVVYWALYTRVFPWIGGYHIEVEKKTLEDGTEVVRYKMIKKKQI</sequence>
<feature type="transmembrane region" description="Helical" evidence="5">
    <location>
        <begin position="206"/>
        <end position="228"/>
    </location>
</feature>
<feature type="transmembrane region" description="Helical" evidence="5">
    <location>
        <begin position="176"/>
        <end position="194"/>
    </location>
</feature>
<dbReference type="GO" id="GO:0016020">
    <property type="term" value="C:membrane"/>
    <property type="evidence" value="ECO:0007669"/>
    <property type="project" value="UniProtKB-SubCell"/>
</dbReference>
<dbReference type="FunFam" id="1.20.1740.10:FF:000025">
    <property type="entry name" value="High-affinity methionine permease"/>
    <property type="match status" value="1"/>
</dbReference>
<dbReference type="OrthoDB" id="5982228at2759"/>
<feature type="transmembrane region" description="Helical" evidence="5">
    <location>
        <begin position="449"/>
        <end position="469"/>
    </location>
</feature>
<dbReference type="GO" id="GO:0015179">
    <property type="term" value="F:L-amino acid transmembrane transporter activity"/>
    <property type="evidence" value="ECO:0007669"/>
    <property type="project" value="TreeGrafter"/>
</dbReference>
<keyword evidence="7" id="KW-1185">Reference proteome</keyword>
<dbReference type="Proteomes" id="UP000276215">
    <property type="component" value="Unassembled WGS sequence"/>
</dbReference>
<dbReference type="InterPro" id="IPR002293">
    <property type="entry name" value="AA/rel_permease1"/>
</dbReference>
<dbReference type="PANTHER" id="PTHR11785">
    <property type="entry name" value="AMINO ACID TRANSPORTER"/>
    <property type="match status" value="1"/>
</dbReference>
<feature type="transmembrane region" description="Helical" evidence="5">
    <location>
        <begin position="135"/>
        <end position="156"/>
    </location>
</feature>
<dbReference type="Pfam" id="PF13520">
    <property type="entry name" value="AA_permease_2"/>
    <property type="match status" value="1"/>
</dbReference>
<evidence type="ECO:0000256" key="5">
    <source>
        <dbReference type="SAM" id="Phobius"/>
    </source>
</evidence>
<comment type="subcellular location">
    <subcellularLocation>
        <location evidence="1">Membrane</location>
        <topology evidence="1">Multi-pass membrane protein</topology>
    </subcellularLocation>
</comment>
<evidence type="ECO:0000256" key="4">
    <source>
        <dbReference type="ARBA" id="ARBA00023136"/>
    </source>
</evidence>
<feature type="transmembrane region" description="Helical" evidence="5">
    <location>
        <begin position="286"/>
        <end position="307"/>
    </location>
</feature>
<keyword evidence="2 5" id="KW-0812">Transmembrane</keyword>
<reference evidence="6 7" key="1">
    <citation type="journal article" date="2018" name="Nat. Ecol. Evol.">
        <title>Pezizomycetes genomes reveal the molecular basis of ectomycorrhizal truffle lifestyle.</title>
        <authorList>
            <person name="Murat C."/>
            <person name="Payen T."/>
            <person name="Noel B."/>
            <person name="Kuo A."/>
            <person name="Morin E."/>
            <person name="Chen J."/>
            <person name="Kohler A."/>
            <person name="Krizsan K."/>
            <person name="Balestrini R."/>
            <person name="Da Silva C."/>
            <person name="Montanini B."/>
            <person name="Hainaut M."/>
            <person name="Levati E."/>
            <person name="Barry K.W."/>
            <person name="Belfiori B."/>
            <person name="Cichocki N."/>
            <person name="Clum A."/>
            <person name="Dockter R.B."/>
            <person name="Fauchery L."/>
            <person name="Guy J."/>
            <person name="Iotti M."/>
            <person name="Le Tacon F."/>
            <person name="Lindquist E.A."/>
            <person name="Lipzen A."/>
            <person name="Malagnac F."/>
            <person name="Mello A."/>
            <person name="Molinier V."/>
            <person name="Miyauchi S."/>
            <person name="Poulain J."/>
            <person name="Riccioni C."/>
            <person name="Rubini A."/>
            <person name="Sitrit Y."/>
            <person name="Splivallo R."/>
            <person name="Traeger S."/>
            <person name="Wang M."/>
            <person name="Zifcakova L."/>
            <person name="Wipf D."/>
            <person name="Zambonelli A."/>
            <person name="Paolocci F."/>
            <person name="Nowrousian M."/>
            <person name="Ottonello S."/>
            <person name="Baldrian P."/>
            <person name="Spatafora J.W."/>
            <person name="Henrissat B."/>
            <person name="Nagy L.G."/>
            <person name="Aury J.M."/>
            <person name="Wincker P."/>
            <person name="Grigoriev I.V."/>
            <person name="Bonfante P."/>
            <person name="Martin F.M."/>
        </authorList>
    </citation>
    <scope>NUCLEOTIDE SEQUENCE [LARGE SCALE GENOMIC DNA]</scope>
    <source>
        <strain evidence="6 7">120613-1</strain>
    </source>
</reference>
<feature type="transmembrane region" description="Helical" evidence="5">
    <location>
        <begin position="50"/>
        <end position="69"/>
    </location>
</feature>
<dbReference type="AlphaFoldDB" id="A0A3N4K423"/>
<evidence type="ECO:0000256" key="1">
    <source>
        <dbReference type="ARBA" id="ARBA00004141"/>
    </source>
</evidence>
<dbReference type="EMBL" id="ML120354">
    <property type="protein sequence ID" value="RPB05326.1"/>
    <property type="molecule type" value="Genomic_DNA"/>
</dbReference>
<keyword evidence="3 5" id="KW-1133">Transmembrane helix</keyword>
<organism evidence="6 7">
    <name type="scientific">Choiromyces venosus 120613-1</name>
    <dbReference type="NCBI Taxonomy" id="1336337"/>
    <lineage>
        <taxon>Eukaryota</taxon>
        <taxon>Fungi</taxon>
        <taxon>Dikarya</taxon>
        <taxon>Ascomycota</taxon>
        <taxon>Pezizomycotina</taxon>
        <taxon>Pezizomycetes</taxon>
        <taxon>Pezizales</taxon>
        <taxon>Tuberaceae</taxon>
        <taxon>Choiromyces</taxon>
    </lineage>
</organism>
<evidence type="ECO:0000256" key="2">
    <source>
        <dbReference type="ARBA" id="ARBA00022692"/>
    </source>
</evidence>
<dbReference type="Gene3D" id="1.20.1740.10">
    <property type="entry name" value="Amino acid/polyamine transporter I"/>
    <property type="match status" value="1"/>
</dbReference>
<evidence type="ECO:0000313" key="7">
    <source>
        <dbReference type="Proteomes" id="UP000276215"/>
    </source>
</evidence>
<accession>A0A3N4K423</accession>
<gene>
    <name evidence="6" type="ORF">L873DRAFT_1909528</name>
</gene>
<dbReference type="InterPro" id="IPR050598">
    <property type="entry name" value="AminoAcid_Transporter"/>
</dbReference>
<feature type="transmembrane region" description="Helical" evidence="5">
    <location>
        <begin position="384"/>
        <end position="403"/>
    </location>
</feature>
<feature type="transmembrane region" description="Helical" evidence="5">
    <location>
        <begin position="337"/>
        <end position="356"/>
    </location>
</feature>
<protein>
    <submittedName>
        <fullName evidence="6">Amino acid transporter</fullName>
    </submittedName>
</protein>
<dbReference type="PANTHER" id="PTHR11785:SF382">
    <property type="entry name" value="LOW-AFFINITY METHIONINE PERMEASE"/>
    <property type="match status" value="1"/>
</dbReference>
<evidence type="ECO:0000256" key="3">
    <source>
        <dbReference type="ARBA" id="ARBA00022989"/>
    </source>
</evidence>
<keyword evidence="4 5" id="KW-0472">Membrane</keyword>
<feature type="transmembrane region" description="Helical" evidence="5">
    <location>
        <begin position="415"/>
        <end position="437"/>
    </location>
</feature>
<feature type="transmembrane region" description="Helical" evidence="5">
    <location>
        <begin position="75"/>
        <end position="104"/>
    </location>
</feature>
<dbReference type="STRING" id="1336337.A0A3N4K423"/>
<feature type="transmembrane region" description="Helical" evidence="5">
    <location>
        <begin position="481"/>
        <end position="503"/>
    </location>
</feature>
<proteinExistence type="predicted"/>
<name>A0A3N4K423_9PEZI</name>
<dbReference type="PIRSF" id="PIRSF006060">
    <property type="entry name" value="AA_transporter"/>
    <property type="match status" value="1"/>
</dbReference>